<protein>
    <submittedName>
        <fullName evidence="2">Uncharacterized protein</fullName>
    </submittedName>
</protein>
<evidence type="ECO:0000313" key="3">
    <source>
        <dbReference type="Proteomes" id="UP001341840"/>
    </source>
</evidence>
<gene>
    <name evidence="2" type="ORF">PIB30_024765</name>
</gene>
<sequence length="139" mass="15547">MLGMQSVTAMVQSATTTVLQIAESDASGSDDGEEHSREGRGDDGENRWEVGKFASPHTCLAPWISFEHAQVDSNVIAGFIMNMIKKNSIVCIEILRGRFRRANTSVHHTERRGLQSRKPLCKFTKIEMTRTTSFLASFR</sequence>
<keyword evidence="3" id="KW-1185">Reference proteome</keyword>
<proteinExistence type="predicted"/>
<accession>A0ABU6UAW3</accession>
<reference evidence="2 3" key="1">
    <citation type="journal article" date="2023" name="Plants (Basel)">
        <title>Bridging the Gap: Combining Genomics and Transcriptomics Approaches to Understand Stylosanthes scabra, an Orphan Legume from the Brazilian Caatinga.</title>
        <authorList>
            <person name="Ferreira-Neto J.R.C."/>
            <person name="da Silva M.D."/>
            <person name="Binneck E."/>
            <person name="de Melo N.F."/>
            <person name="da Silva R.H."/>
            <person name="de Melo A.L.T.M."/>
            <person name="Pandolfi V."/>
            <person name="Bustamante F.O."/>
            <person name="Brasileiro-Vidal A.C."/>
            <person name="Benko-Iseppon A.M."/>
        </authorList>
    </citation>
    <scope>NUCLEOTIDE SEQUENCE [LARGE SCALE GENOMIC DNA]</scope>
    <source>
        <tissue evidence="2">Leaves</tissue>
    </source>
</reference>
<evidence type="ECO:0000313" key="2">
    <source>
        <dbReference type="EMBL" id="MED6157595.1"/>
    </source>
</evidence>
<dbReference type="Proteomes" id="UP001341840">
    <property type="component" value="Unassembled WGS sequence"/>
</dbReference>
<evidence type="ECO:0000256" key="1">
    <source>
        <dbReference type="SAM" id="MobiDB-lite"/>
    </source>
</evidence>
<feature type="compositionally biased region" description="Basic and acidic residues" evidence="1">
    <location>
        <begin position="34"/>
        <end position="49"/>
    </location>
</feature>
<feature type="region of interest" description="Disordered" evidence="1">
    <location>
        <begin position="22"/>
        <end position="49"/>
    </location>
</feature>
<comment type="caution">
    <text evidence="2">The sequence shown here is derived from an EMBL/GenBank/DDBJ whole genome shotgun (WGS) entry which is preliminary data.</text>
</comment>
<name>A0ABU6UAW3_9FABA</name>
<organism evidence="2 3">
    <name type="scientific">Stylosanthes scabra</name>
    <dbReference type="NCBI Taxonomy" id="79078"/>
    <lineage>
        <taxon>Eukaryota</taxon>
        <taxon>Viridiplantae</taxon>
        <taxon>Streptophyta</taxon>
        <taxon>Embryophyta</taxon>
        <taxon>Tracheophyta</taxon>
        <taxon>Spermatophyta</taxon>
        <taxon>Magnoliopsida</taxon>
        <taxon>eudicotyledons</taxon>
        <taxon>Gunneridae</taxon>
        <taxon>Pentapetalae</taxon>
        <taxon>rosids</taxon>
        <taxon>fabids</taxon>
        <taxon>Fabales</taxon>
        <taxon>Fabaceae</taxon>
        <taxon>Papilionoideae</taxon>
        <taxon>50 kb inversion clade</taxon>
        <taxon>dalbergioids sensu lato</taxon>
        <taxon>Dalbergieae</taxon>
        <taxon>Pterocarpus clade</taxon>
        <taxon>Stylosanthes</taxon>
    </lineage>
</organism>
<dbReference type="EMBL" id="JASCZI010120918">
    <property type="protein sequence ID" value="MED6157595.1"/>
    <property type="molecule type" value="Genomic_DNA"/>
</dbReference>